<comment type="similarity">
    <text evidence="1">Belongs to the NodU/CmcH family.</text>
</comment>
<dbReference type="InterPro" id="IPR051338">
    <property type="entry name" value="NodU/CmcH_Carbamoyltrnsfr"/>
</dbReference>
<sequence>MTILGISAFYHDSAAALIEDGRIVAAAQEERFTRKKHDPNFPANAINYCLQYGGLTINQVDAIVFYDKPLLKFERLLETYYAFAPKGLRSFLMAIPVWLKEKLFLKRLIRQELEKLGYDPAKKVKLLFPEHHLSHAASAFYPSAFERAAILTIDGVGEWATASIGLGEGKSITILKELRFPHSLGLLYSAFTYFLGFRVNSGEYKLMGLAPYGDPHAPEVARYLAIIKEQLVDLREDGSIWLNQTYFDYATGLTMVNEEKWAALFGFPKRQPDDELQPHHCNLGLAIQYLTEEAVLNMAREAKRLTNADALVLAGGVALNCVSNGKLQKAGIFNKLFIQPAAGDAGGALGAALAAYHIYFDQERRVTTERDAMRGSYLGPTFSDLDVELMVVKYKAVATHFADFGELSKQTAQLLADGNVVGWVQGRMEFGPRALGGRSILGDPRNAEMQKKLNLKIKYRESFRPFAPSVLAEDCAEYFEYDGTSPYMLLVHPVTESRRAPLPADYARFPLREKLYYQRSDLPSITHIDFSARIQTVHEDTNPRYYQLIDAFKKLTGYGVIVNTSFNVRGEPIVCTPDDAYRCFMRTEMDYLVVGNYLFDKRKQPQWQEKDNWKEEFVLD</sequence>
<dbReference type="PANTHER" id="PTHR34847">
    <property type="entry name" value="NODULATION PROTEIN U"/>
    <property type="match status" value="1"/>
</dbReference>
<dbReference type="InterPro" id="IPR031730">
    <property type="entry name" value="Carbam_trans_C"/>
</dbReference>
<dbReference type="EMBL" id="CP053435">
    <property type="protein sequence ID" value="QJW91080.1"/>
    <property type="molecule type" value="Genomic_DNA"/>
</dbReference>
<feature type="domain" description="Carbamoyltransferase C-terminal" evidence="3">
    <location>
        <begin position="412"/>
        <end position="601"/>
    </location>
</feature>
<dbReference type="InterPro" id="IPR043129">
    <property type="entry name" value="ATPase_NBD"/>
</dbReference>
<dbReference type="InterPro" id="IPR003696">
    <property type="entry name" value="Carbtransf_dom"/>
</dbReference>
<dbReference type="AlphaFoldDB" id="A0A6M5YCR7"/>
<keyword evidence="5" id="KW-1185">Reference proteome</keyword>
<proteinExistence type="inferred from homology"/>
<accession>A0A6M5YCR7</accession>
<dbReference type="PANTHER" id="PTHR34847:SF1">
    <property type="entry name" value="NODULATION PROTEIN U"/>
    <property type="match status" value="1"/>
</dbReference>
<protein>
    <submittedName>
        <fullName evidence="4">Carbamoyltransferase</fullName>
    </submittedName>
</protein>
<dbReference type="Gene3D" id="3.90.870.20">
    <property type="entry name" value="Carbamoyltransferase, C-terminal domain"/>
    <property type="match status" value="1"/>
</dbReference>
<dbReference type="KEGG" id="stae:HNV11_17705"/>
<evidence type="ECO:0000313" key="4">
    <source>
        <dbReference type="EMBL" id="QJW91080.1"/>
    </source>
</evidence>
<dbReference type="CDD" id="cd24098">
    <property type="entry name" value="ASKHA_NBD_TobZ_N"/>
    <property type="match status" value="1"/>
</dbReference>
<feature type="domain" description="Carbamoyltransferase" evidence="2">
    <location>
        <begin position="3"/>
        <end position="353"/>
    </location>
</feature>
<reference evidence="4 5" key="1">
    <citation type="submission" date="2020-05" db="EMBL/GenBank/DDBJ databases">
        <title>Genome sequencing of Spirosoma sp. TS118.</title>
        <authorList>
            <person name="Lee J.-H."/>
            <person name="Jeong S."/>
            <person name="Zhao L."/>
            <person name="Jung J.-H."/>
            <person name="Kim M.-K."/>
            <person name="Lim S."/>
        </authorList>
    </citation>
    <scope>NUCLEOTIDE SEQUENCE [LARGE SCALE GENOMIC DNA]</scope>
    <source>
        <strain evidence="4 5">TS118</strain>
    </source>
</reference>
<dbReference type="Pfam" id="PF02543">
    <property type="entry name" value="Carbam_trans_N"/>
    <property type="match status" value="1"/>
</dbReference>
<dbReference type="Pfam" id="PF16861">
    <property type="entry name" value="Carbam_trans_C"/>
    <property type="match status" value="1"/>
</dbReference>
<evidence type="ECO:0000259" key="2">
    <source>
        <dbReference type="Pfam" id="PF02543"/>
    </source>
</evidence>
<dbReference type="SUPFAM" id="SSF53067">
    <property type="entry name" value="Actin-like ATPase domain"/>
    <property type="match status" value="1"/>
</dbReference>
<dbReference type="GO" id="GO:0016740">
    <property type="term" value="F:transferase activity"/>
    <property type="evidence" value="ECO:0007669"/>
    <property type="project" value="UniProtKB-KW"/>
</dbReference>
<evidence type="ECO:0000259" key="3">
    <source>
        <dbReference type="Pfam" id="PF16861"/>
    </source>
</evidence>
<keyword evidence="4" id="KW-0808">Transferase</keyword>
<dbReference type="Gene3D" id="3.30.420.40">
    <property type="match status" value="2"/>
</dbReference>
<name>A0A6M5YCR7_9BACT</name>
<evidence type="ECO:0000313" key="5">
    <source>
        <dbReference type="Proteomes" id="UP000502756"/>
    </source>
</evidence>
<dbReference type="RefSeq" id="WP_171740926.1">
    <property type="nucleotide sequence ID" value="NZ_CP053435.1"/>
</dbReference>
<dbReference type="Proteomes" id="UP000502756">
    <property type="component" value="Chromosome"/>
</dbReference>
<organism evidence="4 5">
    <name type="scientific">Spirosoma taeanense</name>
    <dbReference type="NCBI Taxonomy" id="2735870"/>
    <lineage>
        <taxon>Bacteria</taxon>
        <taxon>Pseudomonadati</taxon>
        <taxon>Bacteroidota</taxon>
        <taxon>Cytophagia</taxon>
        <taxon>Cytophagales</taxon>
        <taxon>Cytophagaceae</taxon>
        <taxon>Spirosoma</taxon>
    </lineage>
</organism>
<evidence type="ECO:0000256" key="1">
    <source>
        <dbReference type="ARBA" id="ARBA00006129"/>
    </source>
</evidence>
<gene>
    <name evidence="4" type="ORF">HNV11_17705</name>
</gene>
<dbReference type="InterPro" id="IPR038152">
    <property type="entry name" value="Carbam_trans_C_sf"/>
</dbReference>